<name>D4RYK2_9FIRM</name>
<protein>
    <recommendedName>
        <fullName evidence="4">Zinc-ribbon domain-containing protein</fullName>
    </recommendedName>
</protein>
<evidence type="ECO:0000256" key="1">
    <source>
        <dbReference type="SAM" id="Phobius"/>
    </source>
</evidence>
<organism evidence="2 3">
    <name type="scientific">Eshraghiella crossota DSM 2876</name>
    <dbReference type="NCBI Taxonomy" id="511680"/>
    <lineage>
        <taxon>Bacteria</taxon>
        <taxon>Bacillati</taxon>
        <taxon>Bacillota</taxon>
        <taxon>Clostridia</taxon>
        <taxon>Lachnospirales</taxon>
        <taxon>Lachnospiraceae</taxon>
        <taxon>Eshraghiella</taxon>
    </lineage>
</organism>
<feature type="transmembrane region" description="Helical" evidence="1">
    <location>
        <begin position="31"/>
        <end position="55"/>
    </location>
</feature>
<dbReference type="AlphaFoldDB" id="D4RYK2"/>
<dbReference type="GeneID" id="98917148"/>
<dbReference type="HOGENOM" id="CLU_2178962_0_0_9"/>
<gene>
    <name evidence="2" type="ORF">BUTYVIB_00909</name>
</gene>
<evidence type="ECO:0008006" key="4">
    <source>
        <dbReference type="Google" id="ProtNLM"/>
    </source>
</evidence>
<sequence length="109" mass="11804">MGNIDYDYLKDGSVAASAVTESKNAIFSQSVLSVLVIIIGVLVLIALSISIVNLIMSIRMNRRIGNISSKLGTIQSDKNDTIGIVFCKKCGSKYSVADRQCPFCGEKRQ</sequence>
<dbReference type="InterPro" id="IPR024064">
    <property type="entry name" value="FdhE-like_sf"/>
</dbReference>
<reference evidence="2 3" key="1">
    <citation type="submission" date="2010-02" db="EMBL/GenBank/DDBJ databases">
        <authorList>
            <person name="Weinstock G."/>
            <person name="Sodergren E."/>
            <person name="Clifton S."/>
            <person name="Fulton L."/>
            <person name="Fulton B."/>
            <person name="Courtney L."/>
            <person name="Fronick C."/>
            <person name="Harrison M."/>
            <person name="Strong C."/>
            <person name="Farmer C."/>
            <person name="Delahaunty K."/>
            <person name="Markovic C."/>
            <person name="Hall O."/>
            <person name="Minx P."/>
            <person name="Tomlinson C."/>
            <person name="Mitreva M."/>
            <person name="Nelson J."/>
            <person name="Hou S."/>
            <person name="Wollam A."/>
            <person name="Pepin K.H."/>
            <person name="Johnson M."/>
            <person name="Bhonagiri V."/>
            <person name="Zhang X."/>
            <person name="Suruliraj S."/>
            <person name="Warren W."/>
            <person name="Chinwalla A."/>
            <person name="Mardis E.R."/>
            <person name="Wilson R.K."/>
        </authorList>
    </citation>
    <scope>NUCLEOTIDE SEQUENCE [LARGE SCALE GENOMIC DNA]</scope>
    <source>
        <strain evidence="2 3">DSM 2876</strain>
    </source>
</reference>
<dbReference type="EMBL" id="ABWN01000022">
    <property type="protein sequence ID" value="EFF69102.1"/>
    <property type="molecule type" value="Genomic_DNA"/>
</dbReference>
<keyword evidence="3" id="KW-1185">Reference proteome</keyword>
<evidence type="ECO:0000313" key="2">
    <source>
        <dbReference type="EMBL" id="EFF69102.1"/>
    </source>
</evidence>
<keyword evidence="1" id="KW-0472">Membrane</keyword>
<proteinExistence type="predicted"/>
<dbReference type="RefSeq" id="WP_005602090.1">
    <property type="nucleotide sequence ID" value="NZ_GG663521.1"/>
</dbReference>
<evidence type="ECO:0000313" key="3">
    <source>
        <dbReference type="Proteomes" id="UP000006238"/>
    </source>
</evidence>
<keyword evidence="1" id="KW-0812">Transmembrane</keyword>
<dbReference type="Proteomes" id="UP000006238">
    <property type="component" value="Unassembled WGS sequence"/>
</dbReference>
<comment type="caution">
    <text evidence="2">The sequence shown here is derived from an EMBL/GenBank/DDBJ whole genome shotgun (WGS) entry which is preliminary data.</text>
</comment>
<dbReference type="SUPFAM" id="SSF144020">
    <property type="entry name" value="FdhE-like"/>
    <property type="match status" value="1"/>
</dbReference>
<keyword evidence="1" id="KW-1133">Transmembrane helix</keyword>
<accession>D4RYK2</accession>